<dbReference type="AlphaFoldDB" id="F2B1M9"/>
<feature type="transmembrane region" description="Helical" evidence="1">
    <location>
        <begin position="99"/>
        <end position="117"/>
    </location>
</feature>
<evidence type="ECO:0000313" key="3">
    <source>
        <dbReference type="Proteomes" id="UP000006222"/>
    </source>
</evidence>
<dbReference type="PATRIC" id="fig|991778.3.peg.6234"/>
<proteinExistence type="predicted"/>
<name>F2B1M9_RHOBT</name>
<keyword evidence="1" id="KW-0472">Membrane</keyword>
<dbReference type="EMBL" id="AFAR01000307">
    <property type="protein sequence ID" value="EGF24156.1"/>
    <property type="molecule type" value="Genomic_DNA"/>
</dbReference>
<keyword evidence="1" id="KW-1133">Transmembrane helix</keyword>
<protein>
    <submittedName>
        <fullName evidence="2">Uncharacterized protein</fullName>
    </submittedName>
</protein>
<comment type="caution">
    <text evidence="2">The sequence shown here is derived from an EMBL/GenBank/DDBJ whole genome shotgun (WGS) entry which is preliminary data.</text>
</comment>
<feature type="transmembrane region" description="Helical" evidence="1">
    <location>
        <begin position="21"/>
        <end position="41"/>
    </location>
</feature>
<evidence type="ECO:0000256" key="1">
    <source>
        <dbReference type="SAM" id="Phobius"/>
    </source>
</evidence>
<gene>
    <name evidence="2" type="ORF">RBWH47_05415</name>
</gene>
<accession>F2B1M9</accession>
<reference evidence="2 3" key="1">
    <citation type="journal article" date="2013" name="Mar. Genomics">
        <title>Expression of sulfatases in Rhodopirellula baltica and the diversity of sulfatases in the genus Rhodopirellula.</title>
        <authorList>
            <person name="Wegner C.E."/>
            <person name="Richter-Heitmann T."/>
            <person name="Klindworth A."/>
            <person name="Klockow C."/>
            <person name="Richter M."/>
            <person name="Achstetter T."/>
            <person name="Glockner F.O."/>
            <person name="Harder J."/>
        </authorList>
    </citation>
    <scope>NUCLEOTIDE SEQUENCE [LARGE SCALE GENOMIC DNA]</scope>
    <source>
        <strain evidence="2 3">WH47</strain>
    </source>
</reference>
<evidence type="ECO:0000313" key="2">
    <source>
        <dbReference type="EMBL" id="EGF24156.1"/>
    </source>
</evidence>
<feature type="transmembrane region" description="Helical" evidence="1">
    <location>
        <begin position="61"/>
        <end position="87"/>
    </location>
</feature>
<sequence>MGDKSEIKPLRKGNWLSAFSLSIVHLLSFGTLYLVVVQIHWSFQDFYGLVGTKLTPEFERIAVVSDFIAAYTPIVLIVVAVDILIVFRLARRGSQWTSAYSHAVLLCLGFTGFLWTARSVEPMALSAPGIGNLPVANNVQAAGVVEPTISLLRSDTPSGESENAS</sequence>
<organism evidence="2 3">
    <name type="scientific">Rhodopirellula baltica WH47</name>
    <dbReference type="NCBI Taxonomy" id="991778"/>
    <lineage>
        <taxon>Bacteria</taxon>
        <taxon>Pseudomonadati</taxon>
        <taxon>Planctomycetota</taxon>
        <taxon>Planctomycetia</taxon>
        <taxon>Pirellulales</taxon>
        <taxon>Pirellulaceae</taxon>
        <taxon>Rhodopirellula</taxon>
    </lineage>
</organism>
<keyword evidence="1" id="KW-0812">Transmembrane</keyword>
<dbReference type="Proteomes" id="UP000006222">
    <property type="component" value="Unassembled WGS sequence"/>
</dbReference>